<dbReference type="Proteomes" id="UP000077824">
    <property type="component" value="Chromosome"/>
</dbReference>
<accession>A0A172XYZ6</accession>
<reference evidence="1 2" key="1">
    <citation type="submission" date="2016-04" db="EMBL/GenBank/DDBJ databases">
        <title>Complete Genome Sequence of Chryseobacterium sp. IHBB 10212.</title>
        <authorList>
            <person name="Pal M."/>
            <person name="Swarnkar M.K."/>
            <person name="Kaushal K."/>
            <person name="Chhibber S."/>
            <person name="Singh A.K."/>
            <person name="Gulati A."/>
        </authorList>
    </citation>
    <scope>NUCLEOTIDE SEQUENCE [LARGE SCALE GENOMIC DNA]</scope>
    <source>
        <strain evidence="1 2">IHBB 10212</strain>
    </source>
</reference>
<dbReference type="EMBL" id="CP015199">
    <property type="protein sequence ID" value="ANF52218.1"/>
    <property type="molecule type" value="Genomic_DNA"/>
</dbReference>
<sequence length="154" mass="17906">MGYNIAGMLIKGETDQTIIEDLLDAKISFPEEINFEDATTGDREENTIDILQTNFGTLIFTEFGSLYDISNFEGEIIQFIISDISDTYYFEKYIRGKLDRKYIYSQGEISEDEGSGIIKEGDDLEHAIWQQADDFLQNNFTENMFDLQFKRYHL</sequence>
<keyword evidence="2" id="KW-1185">Reference proteome</keyword>
<dbReference type="RefSeq" id="WP_066757552.1">
    <property type="nucleotide sequence ID" value="NZ_CP015199.1"/>
</dbReference>
<protein>
    <submittedName>
        <fullName evidence="1">Uncharacterized protein</fullName>
    </submittedName>
</protein>
<dbReference type="OrthoDB" id="6705767at2"/>
<evidence type="ECO:0000313" key="2">
    <source>
        <dbReference type="Proteomes" id="UP000077824"/>
    </source>
</evidence>
<gene>
    <name evidence="1" type="ORF">A0O34_17590</name>
</gene>
<dbReference type="KEGG" id="chh:A0O34_17590"/>
<evidence type="ECO:0000313" key="1">
    <source>
        <dbReference type="EMBL" id="ANF52218.1"/>
    </source>
</evidence>
<organism evidence="1 2">
    <name type="scientific">Chryseobacterium glaciei</name>
    <dbReference type="NCBI Taxonomy" id="1685010"/>
    <lineage>
        <taxon>Bacteria</taxon>
        <taxon>Pseudomonadati</taxon>
        <taxon>Bacteroidota</taxon>
        <taxon>Flavobacteriia</taxon>
        <taxon>Flavobacteriales</taxon>
        <taxon>Weeksellaceae</taxon>
        <taxon>Chryseobacterium group</taxon>
        <taxon>Chryseobacterium</taxon>
    </lineage>
</organism>
<dbReference type="STRING" id="1685010.A0O34_17590"/>
<proteinExistence type="predicted"/>
<dbReference type="AlphaFoldDB" id="A0A172XYZ6"/>
<name>A0A172XYZ6_9FLAO</name>